<feature type="region of interest" description="Disordered" evidence="1">
    <location>
        <begin position="1"/>
        <end position="21"/>
    </location>
</feature>
<evidence type="ECO:0000313" key="3">
    <source>
        <dbReference type="Proteomes" id="UP000271889"/>
    </source>
</evidence>
<proteinExistence type="predicted"/>
<dbReference type="EMBL" id="UYRV01111548">
    <property type="protein sequence ID" value="VDN26834.1"/>
    <property type="molecule type" value="Genomic_DNA"/>
</dbReference>
<dbReference type="AlphaFoldDB" id="A0A3P7MBN4"/>
<gene>
    <name evidence="2" type="ORF">CGOC_LOCUS10501</name>
</gene>
<dbReference type="Proteomes" id="UP000271889">
    <property type="component" value="Unassembled WGS sequence"/>
</dbReference>
<evidence type="ECO:0000256" key="1">
    <source>
        <dbReference type="SAM" id="MobiDB-lite"/>
    </source>
</evidence>
<protein>
    <submittedName>
        <fullName evidence="2">Uncharacterized protein</fullName>
    </submittedName>
</protein>
<accession>A0A3P7MBN4</accession>
<keyword evidence="3" id="KW-1185">Reference proteome</keyword>
<sequence length="127" mass="15152">MRVGGNSKFPGKDPQMPKSDGRLMLEFRLKDKRSAKWVRSITKLKDVISTVRQRQSRIARKISIAEGEVKWSKILTCWTPLIKRERWRRHPKALQRLQDEKYMARRKKEHSYWKPLKHTFAIPLLTG</sequence>
<name>A0A3P7MBN4_CYLGO</name>
<organism evidence="2 3">
    <name type="scientific">Cylicostephanus goldi</name>
    <name type="common">Nematode worm</name>
    <dbReference type="NCBI Taxonomy" id="71465"/>
    <lineage>
        <taxon>Eukaryota</taxon>
        <taxon>Metazoa</taxon>
        <taxon>Ecdysozoa</taxon>
        <taxon>Nematoda</taxon>
        <taxon>Chromadorea</taxon>
        <taxon>Rhabditida</taxon>
        <taxon>Rhabditina</taxon>
        <taxon>Rhabditomorpha</taxon>
        <taxon>Strongyloidea</taxon>
        <taxon>Strongylidae</taxon>
        <taxon>Cylicostephanus</taxon>
    </lineage>
</organism>
<reference evidence="2 3" key="1">
    <citation type="submission" date="2018-11" db="EMBL/GenBank/DDBJ databases">
        <authorList>
            <consortium name="Pathogen Informatics"/>
        </authorList>
    </citation>
    <scope>NUCLEOTIDE SEQUENCE [LARGE SCALE GENOMIC DNA]</scope>
</reference>
<evidence type="ECO:0000313" key="2">
    <source>
        <dbReference type="EMBL" id="VDN26834.1"/>
    </source>
</evidence>